<reference evidence="4 5" key="1">
    <citation type="submission" date="2016-05" db="EMBL/GenBank/DDBJ databases">
        <title>Complete genome sequence of two 2,5-diketo-D-glunonic acid producing strain Tatumella citrea.</title>
        <authorList>
            <person name="Duan C."/>
            <person name="Yang J."/>
            <person name="Yang S."/>
        </authorList>
    </citation>
    <scope>NUCLEOTIDE SEQUENCE [LARGE SCALE GENOMIC DNA]</scope>
    <source>
        <strain evidence="3 4">ATCC 39140</strain>
        <strain evidence="2 5">DSM 13699</strain>
    </source>
</reference>
<evidence type="ECO:0000313" key="5">
    <source>
        <dbReference type="Proteomes" id="UP000195814"/>
    </source>
</evidence>
<dbReference type="RefSeq" id="WP_087489593.1">
    <property type="nucleotide sequence ID" value="NZ_CP015579.1"/>
</dbReference>
<feature type="transmembrane region" description="Helical" evidence="1">
    <location>
        <begin position="47"/>
        <end position="64"/>
    </location>
</feature>
<organism evidence="2 5">
    <name type="scientific">Tatumella citrea</name>
    <name type="common">Pantoea citrea</name>
    <dbReference type="NCBI Taxonomy" id="53336"/>
    <lineage>
        <taxon>Bacteria</taxon>
        <taxon>Pseudomonadati</taxon>
        <taxon>Pseudomonadota</taxon>
        <taxon>Gammaproteobacteria</taxon>
        <taxon>Enterobacterales</taxon>
        <taxon>Erwiniaceae</taxon>
        <taxon>Tatumella</taxon>
    </lineage>
</organism>
<dbReference type="EMBL" id="CP015579">
    <property type="protein sequence ID" value="ARU95232.1"/>
    <property type="molecule type" value="Genomic_DNA"/>
</dbReference>
<evidence type="ECO:0000313" key="2">
    <source>
        <dbReference type="EMBL" id="ARU95232.1"/>
    </source>
</evidence>
<dbReference type="InterPro" id="IPR009885">
    <property type="entry name" value="DUF1435"/>
</dbReference>
<evidence type="ECO:0000313" key="4">
    <source>
        <dbReference type="Proteomes" id="UP000195729"/>
    </source>
</evidence>
<dbReference type="Proteomes" id="UP000195814">
    <property type="component" value="Chromosome"/>
</dbReference>
<dbReference type="AlphaFoldDB" id="A0A1Y0LML1"/>
<keyword evidence="1" id="KW-1133">Transmembrane helix</keyword>
<keyword evidence="4" id="KW-1185">Reference proteome</keyword>
<dbReference type="KEGG" id="tci:A7K98_16660"/>
<sequence length="94" mass="10679">MEVAMLASGSLWMFSWVMGKRLDSGWGILLPCIALPLFALWQPGFDQWRTIMLIALLMTLVMLFHHRLRHYLLLPSCLVLSGGLAAMMVNFQLS</sequence>
<accession>A0A1Y0LML1</accession>
<gene>
    <name evidence="2" type="ORF">A7K98_16660</name>
    <name evidence="3" type="ORF">A7K99_16645</name>
</gene>
<keyword evidence="1" id="KW-0812">Transmembrane</keyword>
<dbReference type="Proteomes" id="UP000195729">
    <property type="component" value="Chromosome"/>
</dbReference>
<keyword evidence="1" id="KW-0472">Membrane</keyword>
<evidence type="ECO:0008006" key="6">
    <source>
        <dbReference type="Google" id="ProtNLM"/>
    </source>
</evidence>
<protein>
    <recommendedName>
        <fullName evidence="6">DUF1435 domain-containing protein</fullName>
    </recommendedName>
</protein>
<feature type="transmembrane region" description="Helical" evidence="1">
    <location>
        <begin position="71"/>
        <end position="93"/>
    </location>
</feature>
<dbReference type="Pfam" id="PF07256">
    <property type="entry name" value="DUF1435"/>
    <property type="match status" value="1"/>
</dbReference>
<evidence type="ECO:0000313" key="3">
    <source>
        <dbReference type="EMBL" id="ARU99272.1"/>
    </source>
</evidence>
<evidence type="ECO:0000256" key="1">
    <source>
        <dbReference type="SAM" id="Phobius"/>
    </source>
</evidence>
<feature type="transmembrane region" description="Helical" evidence="1">
    <location>
        <begin position="21"/>
        <end position="41"/>
    </location>
</feature>
<proteinExistence type="predicted"/>
<name>A0A1Y0LML1_TATCI</name>
<dbReference type="EMBL" id="CP015581">
    <property type="protein sequence ID" value="ARU99272.1"/>
    <property type="molecule type" value="Genomic_DNA"/>
</dbReference>
<dbReference type="OrthoDB" id="6540321at2"/>